<evidence type="ECO:0000256" key="2">
    <source>
        <dbReference type="ARBA" id="ARBA00005551"/>
    </source>
</evidence>
<gene>
    <name evidence="9" type="ORF">A4R43_19075</name>
</gene>
<feature type="transmembrane region" description="Helical" evidence="7">
    <location>
        <begin position="214"/>
        <end position="233"/>
    </location>
</feature>
<feature type="transmembrane region" description="Helical" evidence="7">
    <location>
        <begin position="355"/>
        <end position="375"/>
    </location>
</feature>
<dbReference type="Pfam" id="PF00999">
    <property type="entry name" value="Na_H_Exchanger"/>
    <property type="match status" value="1"/>
</dbReference>
<evidence type="ECO:0000313" key="9">
    <source>
        <dbReference type="EMBL" id="AXB44362.1"/>
    </source>
</evidence>
<dbReference type="PANTHER" id="PTHR42751">
    <property type="entry name" value="SODIUM/HYDROGEN EXCHANGER FAMILY/TRKA DOMAIN PROTEIN"/>
    <property type="match status" value="1"/>
</dbReference>
<keyword evidence="4 7" id="KW-0812">Transmembrane</keyword>
<name>A0A344L8I8_9PSEU</name>
<evidence type="ECO:0000313" key="10">
    <source>
        <dbReference type="Proteomes" id="UP000250434"/>
    </source>
</evidence>
<dbReference type="GO" id="GO:1902600">
    <property type="term" value="P:proton transmembrane transport"/>
    <property type="evidence" value="ECO:0007669"/>
    <property type="project" value="InterPro"/>
</dbReference>
<feature type="transmembrane region" description="Helical" evidence="7">
    <location>
        <begin position="6"/>
        <end position="25"/>
    </location>
</feature>
<keyword evidence="5 7" id="KW-1133">Transmembrane helix</keyword>
<dbReference type="InterPro" id="IPR038770">
    <property type="entry name" value="Na+/solute_symporter_sf"/>
</dbReference>
<proteinExistence type="inferred from homology"/>
<sequence length="393" mass="40755">MATGHALLAVGGAFLAAGVLARLGARIGLPTIPLFMLAGFLFGPNTPGLSLVDDPGEMSVLAGLGLVFLLFYLGLEFSLDDLVSGGKKLVGAGIGYLVLNIGGGLAFGFALGWGTREALVIAGAIGISSSAIVTKLLLETRRMNNPESRLIMGIIVIEDIFLALYLALLQPVLSGADDFAAALADFGKAFAFLLVLAALARWGGRLVSKLFGSADDELLTVCFVGVAVLGAALAEEVGVSDAIGAFMVGMMLGGSKVAPRIHKLVLPLRDAFGALFFFIFGLSIDPRAVGTVVVPVLLAVALTLVLNLAAGAFAAKLHSFDRQQGVNIGLTVLTRGEFSLVLATMATAAGLDTRVAPFVAGYVLLLAIIGPLAVIRSEWITRRLLPASVRRQR</sequence>
<dbReference type="GO" id="GO:0015297">
    <property type="term" value="F:antiporter activity"/>
    <property type="evidence" value="ECO:0007669"/>
    <property type="project" value="InterPro"/>
</dbReference>
<evidence type="ECO:0000256" key="1">
    <source>
        <dbReference type="ARBA" id="ARBA00004141"/>
    </source>
</evidence>
<feature type="transmembrane region" description="Helical" evidence="7">
    <location>
        <begin position="119"/>
        <end position="138"/>
    </location>
</feature>
<feature type="transmembrane region" description="Helical" evidence="7">
    <location>
        <begin position="58"/>
        <end position="77"/>
    </location>
</feature>
<evidence type="ECO:0000256" key="7">
    <source>
        <dbReference type="SAM" id="Phobius"/>
    </source>
</evidence>
<evidence type="ECO:0000256" key="6">
    <source>
        <dbReference type="ARBA" id="ARBA00023136"/>
    </source>
</evidence>
<protein>
    <submittedName>
        <fullName evidence="9">Transporter</fullName>
    </submittedName>
</protein>
<keyword evidence="10" id="KW-1185">Reference proteome</keyword>
<dbReference type="AlphaFoldDB" id="A0A344L8I8"/>
<dbReference type="Proteomes" id="UP000250434">
    <property type="component" value="Chromosome"/>
</dbReference>
<feature type="transmembrane region" description="Helical" evidence="7">
    <location>
        <begin position="327"/>
        <end position="349"/>
    </location>
</feature>
<evidence type="ECO:0000256" key="3">
    <source>
        <dbReference type="ARBA" id="ARBA00022448"/>
    </source>
</evidence>
<dbReference type="PANTHER" id="PTHR42751:SF4">
    <property type="entry name" value="K(+)_H(+) ANTIPORTER SUBUNIT KHTU"/>
    <property type="match status" value="1"/>
</dbReference>
<dbReference type="GO" id="GO:0016020">
    <property type="term" value="C:membrane"/>
    <property type="evidence" value="ECO:0007669"/>
    <property type="project" value="UniProtKB-SubCell"/>
</dbReference>
<keyword evidence="3" id="KW-0813">Transport</keyword>
<feature type="transmembrane region" description="Helical" evidence="7">
    <location>
        <begin position="264"/>
        <end position="284"/>
    </location>
</feature>
<comment type="subcellular location">
    <subcellularLocation>
        <location evidence="1">Membrane</location>
        <topology evidence="1">Multi-pass membrane protein</topology>
    </subcellularLocation>
</comment>
<keyword evidence="6 7" id="KW-0472">Membrane</keyword>
<feature type="domain" description="Cation/H+ exchanger transmembrane" evidence="8">
    <location>
        <begin position="20"/>
        <end position="372"/>
    </location>
</feature>
<dbReference type="RefSeq" id="WP_113693604.1">
    <property type="nucleotide sequence ID" value="NZ_CP015163.1"/>
</dbReference>
<evidence type="ECO:0000256" key="4">
    <source>
        <dbReference type="ARBA" id="ARBA00022692"/>
    </source>
</evidence>
<evidence type="ECO:0000256" key="5">
    <source>
        <dbReference type="ARBA" id="ARBA00022989"/>
    </source>
</evidence>
<dbReference type="EMBL" id="CP015163">
    <property type="protein sequence ID" value="AXB44362.1"/>
    <property type="molecule type" value="Genomic_DNA"/>
</dbReference>
<evidence type="ECO:0000259" key="8">
    <source>
        <dbReference type="Pfam" id="PF00999"/>
    </source>
</evidence>
<feature type="transmembrane region" description="Helical" evidence="7">
    <location>
        <begin position="89"/>
        <end position="113"/>
    </location>
</feature>
<organism evidence="9 10">
    <name type="scientific">Amycolatopsis albispora</name>
    <dbReference type="NCBI Taxonomy" id="1804986"/>
    <lineage>
        <taxon>Bacteria</taxon>
        <taxon>Bacillati</taxon>
        <taxon>Actinomycetota</taxon>
        <taxon>Actinomycetes</taxon>
        <taxon>Pseudonocardiales</taxon>
        <taxon>Pseudonocardiaceae</taxon>
        <taxon>Amycolatopsis</taxon>
    </lineage>
</organism>
<comment type="similarity">
    <text evidence="2">Belongs to the monovalent cation:proton antiporter 2 (CPA2) transporter (TC 2.A.37) family.</text>
</comment>
<dbReference type="KEGG" id="aab:A4R43_19075"/>
<dbReference type="OrthoDB" id="3294398at2"/>
<accession>A0A344L8I8</accession>
<dbReference type="InterPro" id="IPR006153">
    <property type="entry name" value="Cation/H_exchanger_TM"/>
</dbReference>
<feature type="transmembrane region" description="Helical" evidence="7">
    <location>
        <begin position="296"/>
        <end position="315"/>
    </location>
</feature>
<feature type="transmembrane region" description="Helical" evidence="7">
    <location>
        <begin position="179"/>
        <end position="202"/>
    </location>
</feature>
<feature type="transmembrane region" description="Helical" evidence="7">
    <location>
        <begin position="239"/>
        <end position="257"/>
    </location>
</feature>
<feature type="transmembrane region" description="Helical" evidence="7">
    <location>
        <begin position="150"/>
        <end position="173"/>
    </location>
</feature>
<dbReference type="Gene3D" id="1.20.1530.20">
    <property type="match status" value="1"/>
</dbReference>
<reference evidence="9 10" key="1">
    <citation type="submission" date="2016-04" db="EMBL/GenBank/DDBJ databases">
        <title>Complete genome sequence and analysis of deep-sea sediment isolate, Amycolatopsis sp. WP1.</title>
        <authorList>
            <person name="Wang H."/>
            <person name="Chen S."/>
            <person name="Wu Q."/>
        </authorList>
    </citation>
    <scope>NUCLEOTIDE SEQUENCE [LARGE SCALE GENOMIC DNA]</scope>
    <source>
        <strain evidence="9 10">WP1</strain>
    </source>
</reference>